<dbReference type="InterPro" id="IPR001148">
    <property type="entry name" value="CA_dom"/>
</dbReference>
<dbReference type="Proteomes" id="UP000466442">
    <property type="component" value="Unassembled WGS sequence"/>
</dbReference>
<organism evidence="3 4">
    <name type="scientific">Apolygus lucorum</name>
    <name type="common">Small green plant bug</name>
    <name type="synonym">Lygocoris lucorum</name>
    <dbReference type="NCBI Taxonomy" id="248454"/>
    <lineage>
        <taxon>Eukaryota</taxon>
        <taxon>Metazoa</taxon>
        <taxon>Ecdysozoa</taxon>
        <taxon>Arthropoda</taxon>
        <taxon>Hexapoda</taxon>
        <taxon>Insecta</taxon>
        <taxon>Pterygota</taxon>
        <taxon>Neoptera</taxon>
        <taxon>Paraneoptera</taxon>
        <taxon>Hemiptera</taxon>
        <taxon>Heteroptera</taxon>
        <taxon>Panheteroptera</taxon>
        <taxon>Cimicomorpha</taxon>
        <taxon>Miridae</taxon>
        <taxon>Mirini</taxon>
        <taxon>Apolygus</taxon>
    </lineage>
</organism>
<reference evidence="3" key="1">
    <citation type="journal article" date="2021" name="Mol. Ecol. Resour.">
        <title>Apolygus lucorum genome provides insights into omnivorousness and mesophyll feeding.</title>
        <authorList>
            <person name="Liu Y."/>
            <person name="Liu H."/>
            <person name="Wang H."/>
            <person name="Huang T."/>
            <person name="Liu B."/>
            <person name="Yang B."/>
            <person name="Yin L."/>
            <person name="Li B."/>
            <person name="Zhang Y."/>
            <person name="Zhang S."/>
            <person name="Jiang F."/>
            <person name="Zhang X."/>
            <person name="Ren Y."/>
            <person name="Wang B."/>
            <person name="Wang S."/>
            <person name="Lu Y."/>
            <person name="Wu K."/>
            <person name="Fan W."/>
            <person name="Wang G."/>
        </authorList>
    </citation>
    <scope>NUCLEOTIDE SEQUENCE</scope>
    <source>
        <strain evidence="3">12Hb</strain>
    </source>
</reference>
<feature type="compositionally biased region" description="Polar residues" evidence="2">
    <location>
        <begin position="812"/>
        <end position="835"/>
    </location>
</feature>
<evidence type="ECO:0000256" key="2">
    <source>
        <dbReference type="SAM" id="MobiDB-lite"/>
    </source>
</evidence>
<name>A0A6A4IUZ1_APOLU</name>
<dbReference type="InterPro" id="IPR023561">
    <property type="entry name" value="Carbonic_anhydrase_a-class"/>
</dbReference>
<dbReference type="GO" id="GO:0008270">
    <property type="term" value="F:zinc ion binding"/>
    <property type="evidence" value="ECO:0007669"/>
    <property type="project" value="InterPro"/>
</dbReference>
<gene>
    <name evidence="3" type="ORF">GE061_017450</name>
</gene>
<sequence>MPSDPKKVETREKTNGIDLMKIGENDSRFPSPIDLDIRNTKEIEMPSLKWTNAEETPRLMKISNSGHSIIVTAKWFGPYRPYITGCQLPGTYIFSQAHFHWGKNDQEGSEHTTEGKKQPLELHVMYFKTDYGNPERAMKELDGIVVLAYFYNVRKQPNAGLVPIIDALPKVIQPYTSSQTELIPIAKLAPVFSDDFYSYWGNVYAQVNYKILWFIHREAQTISSQQLSLFRTVMGANKEPLLSNFRDPKSINGRTIFLINPGKSRDRTLIEAPPDPEEKENTPPPETKKHSKMKETKNSKRASAAPAGRRKSAKRKSSVRRQSKKAPNKQQKASYDDNERRSNREGHSSRRDDIKLNEASMHHDPRVLMTGVSFSLKGDGLSVSSSSSSSSNTSSSTTTSSSSGCSDINEECSFDIGGLEKRCEFLLKQNKVKEDLPFVDISGLMGKINISAKCDQLLNKLQNCSVNKKETCLPILNDLEKYIEATIEKVQNEKAEAAKKREGLNEPEDISAIGEGTGFFNNGVKLLMPPSSTQDELTAAKPQLGKELKTFKDFVGVNETVSIENSLNHPIQSILHPPPITRLQRILNVESHTIEMQKCQEKQMAEIYSNPPAETRELFRVVINVEEENSCTSLQQASQLPVSQGLAELRRSRIPSDSNVAQPDSLQVREINNINKKVWNFPELASSYYSVAGLLQQVTHSPGVKFISNETMAVVTSQSSTDDNPSAEPSITQNVSYLASQNTIMEIDPSSRSSSGLHCTSGKFIGRKVDKLRRRRSSVKHFNVMAGSSVDKGLKRQTIITKIFQNSVANPRISRTPNVNSLTNTPSARSRQEVQSPEARVKRPSKKPVWKY</sequence>
<dbReference type="SMART" id="SM01057">
    <property type="entry name" value="Carb_anhydrase"/>
    <property type="match status" value="1"/>
</dbReference>
<feature type="compositionally biased region" description="Basic residues" evidence="2">
    <location>
        <begin position="842"/>
        <end position="852"/>
    </location>
</feature>
<dbReference type="OrthoDB" id="429145at2759"/>
<comment type="similarity">
    <text evidence="1">Belongs to the alpha-carbonic anhydrase family.</text>
</comment>
<keyword evidence="4" id="KW-1185">Reference proteome</keyword>
<proteinExistence type="inferred from homology"/>
<evidence type="ECO:0000313" key="4">
    <source>
        <dbReference type="Proteomes" id="UP000466442"/>
    </source>
</evidence>
<accession>A0A6A4IUZ1</accession>
<dbReference type="PANTHER" id="PTHR18952:SF233">
    <property type="entry name" value="CARBONIC ANHYDRASE 14"/>
    <property type="match status" value="1"/>
</dbReference>
<feature type="compositionally biased region" description="Basic and acidic residues" evidence="2">
    <location>
        <begin position="334"/>
        <end position="364"/>
    </location>
</feature>
<dbReference type="GO" id="GO:0004089">
    <property type="term" value="F:carbonate dehydratase activity"/>
    <property type="evidence" value="ECO:0007669"/>
    <property type="project" value="InterPro"/>
</dbReference>
<dbReference type="CDD" id="cd00326">
    <property type="entry name" value="alpha_CA"/>
    <property type="match status" value="1"/>
</dbReference>
<feature type="compositionally biased region" description="Basic residues" evidence="2">
    <location>
        <begin position="308"/>
        <end position="327"/>
    </location>
</feature>
<feature type="region of interest" description="Disordered" evidence="2">
    <location>
        <begin position="262"/>
        <end position="364"/>
    </location>
</feature>
<dbReference type="PANTHER" id="PTHR18952">
    <property type="entry name" value="CARBONIC ANHYDRASE"/>
    <property type="match status" value="1"/>
</dbReference>
<dbReference type="GO" id="GO:0005737">
    <property type="term" value="C:cytoplasm"/>
    <property type="evidence" value="ECO:0007669"/>
    <property type="project" value="TreeGrafter"/>
</dbReference>
<feature type="region of interest" description="Disordered" evidence="2">
    <location>
        <begin position="812"/>
        <end position="852"/>
    </location>
</feature>
<dbReference type="PROSITE" id="PS51144">
    <property type="entry name" value="ALPHA_CA_2"/>
    <property type="match status" value="1"/>
</dbReference>
<feature type="region of interest" description="Disordered" evidence="2">
    <location>
        <begin position="379"/>
        <end position="405"/>
    </location>
</feature>
<dbReference type="EMBL" id="WIXP02000008">
    <property type="protein sequence ID" value="KAF6206221.1"/>
    <property type="molecule type" value="Genomic_DNA"/>
</dbReference>
<evidence type="ECO:0000313" key="3">
    <source>
        <dbReference type="EMBL" id="KAF6206221.1"/>
    </source>
</evidence>
<dbReference type="Pfam" id="PF00194">
    <property type="entry name" value="Carb_anhydrase"/>
    <property type="match status" value="1"/>
</dbReference>
<comment type="caution">
    <text evidence="3">The sequence shown here is derived from an EMBL/GenBank/DDBJ whole genome shotgun (WGS) entry which is preliminary data.</text>
</comment>
<dbReference type="AlphaFoldDB" id="A0A6A4IUZ1"/>
<feature type="compositionally biased region" description="Low complexity" evidence="2">
    <location>
        <begin position="382"/>
        <end position="403"/>
    </location>
</feature>
<dbReference type="SUPFAM" id="SSF51069">
    <property type="entry name" value="Carbonic anhydrase"/>
    <property type="match status" value="1"/>
</dbReference>
<protein>
    <submittedName>
        <fullName evidence="3">Uncharacterized protein</fullName>
    </submittedName>
</protein>
<dbReference type="Gene3D" id="3.10.200.10">
    <property type="entry name" value="Alpha carbonic anhydrase"/>
    <property type="match status" value="1"/>
</dbReference>
<dbReference type="InterPro" id="IPR036398">
    <property type="entry name" value="CA_dom_sf"/>
</dbReference>
<evidence type="ECO:0000256" key="1">
    <source>
        <dbReference type="ARBA" id="ARBA00010718"/>
    </source>
</evidence>